<protein>
    <recommendedName>
        <fullName evidence="3">Nucleoid-associated protein</fullName>
    </recommendedName>
</protein>
<sequence>MTSIELLEEEMAINSTSTVERIIFHIVGPKLKTPLLLTEVDDPSTHSDFFIDRLIETAKGTAYTFNVASGVRDQVSLAINSEHAFVDCSEILALRFQELYENDKRLIPGVLMFLKIKSGNKHYAAIIKYDDIKVISYKTQATLDGKVKPILDLILNTFVQDKKALQKSALININNGAGQLVCIDRSGKNGDITDMFKKYLDASRKFTHEVLVERLLLALTETATANKDIVPTEIFRRIKTAAKDAISTIENFNPKSPSALLNALFGPLHTNEKIKSIFEKALKKQKIANETIKIPTEYFKKAARKVRETQEGVRVIYTQEHVDAGAIEFTDENGYKTFKATTIEYRIDDEYHGKI</sequence>
<evidence type="ECO:0008006" key="3">
    <source>
        <dbReference type="Google" id="ProtNLM"/>
    </source>
</evidence>
<accession>A0A502I963</accession>
<comment type="caution">
    <text evidence="1">The sequence shown here is derived from an EMBL/GenBank/DDBJ whole genome shotgun (WGS) entry which is preliminary data.</text>
</comment>
<dbReference type="InterPro" id="IPR007358">
    <property type="entry name" value="Nucleoid_associated_NdpA"/>
</dbReference>
<reference evidence="1 2" key="1">
    <citation type="journal article" date="2019" name="Environ. Microbiol.">
        <title>Species interactions and distinct microbial communities in high Arctic permafrost affected cryosols are associated with the CH4 and CO2 gas fluxes.</title>
        <authorList>
            <person name="Altshuler I."/>
            <person name="Hamel J."/>
            <person name="Turney S."/>
            <person name="Magnuson E."/>
            <person name="Levesque R."/>
            <person name="Greer C."/>
            <person name="Whyte L.G."/>
        </authorList>
    </citation>
    <scope>NUCLEOTIDE SEQUENCE [LARGE SCALE GENOMIC DNA]</scope>
    <source>
        <strain evidence="1 2">OWC5</strain>
    </source>
</reference>
<dbReference type="RefSeq" id="WP_140680462.1">
    <property type="nucleotide sequence ID" value="NZ_RCZA01000008.1"/>
</dbReference>
<dbReference type="Proteomes" id="UP000320914">
    <property type="component" value="Unassembled WGS sequence"/>
</dbReference>
<dbReference type="GO" id="GO:0009295">
    <property type="term" value="C:nucleoid"/>
    <property type="evidence" value="ECO:0007669"/>
    <property type="project" value="InterPro"/>
</dbReference>
<gene>
    <name evidence="1" type="ORF">EAH74_19640</name>
</gene>
<proteinExistence type="predicted"/>
<dbReference type="Pfam" id="PF04245">
    <property type="entry name" value="NA37"/>
    <property type="match status" value="1"/>
</dbReference>
<dbReference type="EMBL" id="RCZA01000008">
    <property type="protein sequence ID" value="TPG82202.1"/>
    <property type="molecule type" value="Genomic_DNA"/>
</dbReference>
<dbReference type="AlphaFoldDB" id="A0A502I963"/>
<evidence type="ECO:0000313" key="2">
    <source>
        <dbReference type="Proteomes" id="UP000320914"/>
    </source>
</evidence>
<name>A0A502I963_9PSED</name>
<evidence type="ECO:0000313" key="1">
    <source>
        <dbReference type="EMBL" id="TPG82202.1"/>
    </source>
</evidence>
<organism evidence="1 2">
    <name type="scientific">Pseudomonas mandelii</name>
    <dbReference type="NCBI Taxonomy" id="75612"/>
    <lineage>
        <taxon>Bacteria</taxon>
        <taxon>Pseudomonadati</taxon>
        <taxon>Pseudomonadota</taxon>
        <taxon>Gammaproteobacteria</taxon>
        <taxon>Pseudomonadales</taxon>
        <taxon>Pseudomonadaceae</taxon>
        <taxon>Pseudomonas</taxon>
    </lineage>
</organism>